<accession>A0A369Q0E7</accession>
<reference evidence="1 2" key="1">
    <citation type="submission" date="2018-07" db="EMBL/GenBank/DDBJ databases">
        <title>Pedobacter sp. nov., isolated from soil.</title>
        <authorList>
            <person name="Zhou L.Y."/>
            <person name="Du Z.J."/>
        </authorList>
    </citation>
    <scope>NUCLEOTIDE SEQUENCE [LARGE SCALE GENOMIC DNA]</scope>
    <source>
        <strain evidence="1 2">JDX94</strain>
    </source>
</reference>
<organism evidence="1 2">
    <name type="scientific">Pedobacter chinensis</name>
    <dbReference type="NCBI Taxonomy" id="2282421"/>
    <lineage>
        <taxon>Bacteria</taxon>
        <taxon>Pseudomonadati</taxon>
        <taxon>Bacteroidota</taxon>
        <taxon>Sphingobacteriia</taxon>
        <taxon>Sphingobacteriales</taxon>
        <taxon>Sphingobacteriaceae</taxon>
        <taxon>Pedobacter</taxon>
    </lineage>
</organism>
<evidence type="ECO:0000313" key="2">
    <source>
        <dbReference type="Proteomes" id="UP000253961"/>
    </source>
</evidence>
<protein>
    <submittedName>
        <fullName evidence="1">Uncharacterized protein</fullName>
    </submittedName>
</protein>
<dbReference type="EMBL" id="QPKV01000002">
    <property type="protein sequence ID" value="RDC57972.1"/>
    <property type="molecule type" value="Genomic_DNA"/>
</dbReference>
<proteinExistence type="predicted"/>
<sequence length="68" mass="8049">MFFLLTLKKQQKFGRNKDILQPDHDSGFFNIVNKCMDLPNDTSIISSINTINITYKLKWLKIEKPYLK</sequence>
<dbReference type="Proteomes" id="UP000253961">
    <property type="component" value="Unassembled WGS sequence"/>
</dbReference>
<comment type="caution">
    <text evidence="1">The sequence shown here is derived from an EMBL/GenBank/DDBJ whole genome shotgun (WGS) entry which is preliminary data.</text>
</comment>
<evidence type="ECO:0000313" key="1">
    <source>
        <dbReference type="EMBL" id="RDC57972.1"/>
    </source>
</evidence>
<keyword evidence="2" id="KW-1185">Reference proteome</keyword>
<dbReference type="AlphaFoldDB" id="A0A369Q0E7"/>
<name>A0A369Q0E7_9SPHI</name>
<gene>
    <name evidence="1" type="ORF">DU508_03200</name>
</gene>